<keyword evidence="3" id="KW-1185">Reference proteome</keyword>
<protein>
    <submittedName>
        <fullName evidence="2">Uncharacterized protein</fullName>
    </submittedName>
</protein>
<feature type="region of interest" description="Disordered" evidence="1">
    <location>
        <begin position="521"/>
        <end position="552"/>
    </location>
</feature>
<comment type="caution">
    <text evidence="2">The sequence shown here is derived from an EMBL/GenBank/DDBJ whole genome shotgun (WGS) entry which is preliminary data.</text>
</comment>
<gene>
    <name evidence="2" type="ORF">BCR44DRAFT_23235</name>
</gene>
<dbReference type="Proteomes" id="UP000193411">
    <property type="component" value="Unassembled WGS sequence"/>
</dbReference>
<reference evidence="2 3" key="1">
    <citation type="submission" date="2016-07" db="EMBL/GenBank/DDBJ databases">
        <title>Pervasive Adenine N6-methylation of Active Genes in Fungi.</title>
        <authorList>
            <consortium name="DOE Joint Genome Institute"/>
            <person name="Mondo S.J."/>
            <person name="Dannebaum R.O."/>
            <person name="Kuo R.C."/>
            <person name="Labutti K."/>
            <person name="Haridas S."/>
            <person name="Kuo A."/>
            <person name="Salamov A."/>
            <person name="Ahrendt S.R."/>
            <person name="Lipzen A."/>
            <person name="Sullivan W."/>
            <person name="Andreopoulos W.B."/>
            <person name="Clum A."/>
            <person name="Lindquist E."/>
            <person name="Daum C."/>
            <person name="Ramamoorthy G.K."/>
            <person name="Gryganskyi A."/>
            <person name="Culley D."/>
            <person name="Magnuson J.K."/>
            <person name="James T.Y."/>
            <person name="O'Malley M.A."/>
            <person name="Stajich J.E."/>
            <person name="Spatafora J.W."/>
            <person name="Visel A."/>
            <person name="Grigoriev I.V."/>
        </authorList>
    </citation>
    <scope>NUCLEOTIDE SEQUENCE [LARGE SCALE GENOMIC DNA]</scope>
    <source>
        <strain evidence="2 3">PL171</strain>
    </source>
</reference>
<feature type="compositionally biased region" description="Acidic residues" evidence="1">
    <location>
        <begin position="239"/>
        <end position="264"/>
    </location>
</feature>
<sequence>MTKNSPMSPPRAVGRGARYANNNGNAFSKAGLSVGAIVDHMPAWRAQTVPSSPSTTVMLNASSASMQSPMQSTLASVAAISLVVLGAVAMCSFTRRRREQALGDPERQSRSLHSSQHQQYQHPLSRYQPTGAQRPSHRATLVLSPSQSQLAAASLARPLATADIAKRQSIDPIYILANQPSPLAISLEAQRATMSPALRMRLSARLTLVTSDHAVSAATFKVASGDKKQAFFDPSPDATESDDITETACDDDEKDGDQEIDEDDPYARMPASPSTIQSFCSPYIALDLDRSPLVPLATSLALESQVDLARDVSQITLERYEHEGVADAAEGETRGPLPCMGVVINQGSEPSYAEKRLTALHVQAQHHPLVSSSASSTSSISRSNTNSSAMTITPLMAGIGSYSQTYDHSNSVPNPYPSPVATDRLRPAPLELRRFCICDPIRIFSQRLGSQPNLGITLIFIFNNHPKRHDLSTQIATPNPSTTIHAPPRHRRFAPPQPPTSTRHALHTDDRQHLVSLLAQPLPANPPTRSYPRFIPNANPHVPGPPPTAAPPCPPNVPHDRMVSPFHSPAHGLHTSGPQIALARNHAR</sequence>
<dbReference type="AlphaFoldDB" id="A0A1Y2HNM5"/>
<accession>A0A1Y2HNM5</accession>
<feature type="compositionally biased region" description="Basic and acidic residues" evidence="1">
    <location>
        <begin position="99"/>
        <end position="109"/>
    </location>
</feature>
<feature type="region of interest" description="Disordered" evidence="1">
    <location>
        <begin position="472"/>
        <end position="504"/>
    </location>
</feature>
<evidence type="ECO:0000313" key="3">
    <source>
        <dbReference type="Proteomes" id="UP000193411"/>
    </source>
</evidence>
<organism evidence="2 3">
    <name type="scientific">Catenaria anguillulae PL171</name>
    <dbReference type="NCBI Taxonomy" id="765915"/>
    <lineage>
        <taxon>Eukaryota</taxon>
        <taxon>Fungi</taxon>
        <taxon>Fungi incertae sedis</taxon>
        <taxon>Blastocladiomycota</taxon>
        <taxon>Blastocladiomycetes</taxon>
        <taxon>Blastocladiales</taxon>
        <taxon>Catenariaceae</taxon>
        <taxon>Catenaria</taxon>
    </lineage>
</organism>
<feature type="compositionally biased region" description="Polar residues" evidence="1">
    <location>
        <begin position="472"/>
        <end position="484"/>
    </location>
</feature>
<dbReference type="EMBL" id="MCFL01000026">
    <property type="protein sequence ID" value="ORZ34732.1"/>
    <property type="molecule type" value="Genomic_DNA"/>
</dbReference>
<feature type="region of interest" description="Disordered" evidence="1">
    <location>
        <begin position="99"/>
        <end position="138"/>
    </location>
</feature>
<feature type="region of interest" description="Disordered" evidence="1">
    <location>
        <begin position="231"/>
        <end position="273"/>
    </location>
</feature>
<evidence type="ECO:0000313" key="2">
    <source>
        <dbReference type="EMBL" id="ORZ34732.1"/>
    </source>
</evidence>
<feature type="compositionally biased region" description="Pro residues" evidence="1">
    <location>
        <begin position="542"/>
        <end position="552"/>
    </location>
</feature>
<evidence type="ECO:0000256" key="1">
    <source>
        <dbReference type="SAM" id="MobiDB-lite"/>
    </source>
</evidence>
<proteinExistence type="predicted"/>
<feature type="compositionally biased region" description="Low complexity" evidence="1">
    <location>
        <begin position="111"/>
        <end position="125"/>
    </location>
</feature>
<name>A0A1Y2HNM5_9FUNG</name>